<evidence type="ECO:0000313" key="2">
    <source>
        <dbReference type="Proteomes" id="UP000271241"/>
    </source>
</evidence>
<keyword evidence="2" id="KW-1185">Reference proteome</keyword>
<dbReference type="AlphaFoldDB" id="A0A4V1IWH5"/>
<accession>A0A4V1IWH5</accession>
<protein>
    <submittedName>
        <fullName evidence="1">Uncharacterized protein</fullName>
    </submittedName>
</protein>
<proteinExistence type="predicted"/>
<dbReference type="OrthoDB" id="2013972at2759"/>
<organism evidence="1 2">
    <name type="scientific">Thamnocephalis sphaerospora</name>
    <dbReference type="NCBI Taxonomy" id="78915"/>
    <lineage>
        <taxon>Eukaryota</taxon>
        <taxon>Fungi</taxon>
        <taxon>Fungi incertae sedis</taxon>
        <taxon>Zoopagomycota</taxon>
        <taxon>Zoopagomycotina</taxon>
        <taxon>Zoopagomycetes</taxon>
        <taxon>Zoopagales</taxon>
        <taxon>Sigmoideomycetaceae</taxon>
        <taxon>Thamnocephalis</taxon>
    </lineage>
</organism>
<dbReference type="Proteomes" id="UP000271241">
    <property type="component" value="Unassembled WGS sequence"/>
</dbReference>
<evidence type="ECO:0000313" key="1">
    <source>
        <dbReference type="EMBL" id="RKP07579.1"/>
    </source>
</evidence>
<reference evidence="2" key="1">
    <citation type="journal article" date="2018" name="Nat. Microbiol.">
        <title>Leveraging single-cell genomics to expand the fungal tree of life.</title>
        <authorList>
            <person name="Ahrendt S.R."/>
            <person name="Quandt C.A."/>
            <person name="Ciobanu D."/>
            <person name="Clum A."/>
            <person name="Salamov A."/>
            <person name="Andreopoulos B."/>
            <person name="Cheng J.F."/>
            <person name="Woyke T."/>
            <person name="Pelin A."/>
            <person name="Henrissat B."/>
            <person name="Reynolds N.K."/>
            <person name="Benny G.L."/>
            <person name="Smith M.E."/>
            <person name="James T.Y."/>
            <person name="Grigoriev I.V."/>
        </authorList>
    </citation>
    <scope>NUCLEOTIDE SEQUENCE [LARGE SCALE GENOMIC DNA]</scope>
    <source>
        <strain evidence="2">RSA 1356</strain>
    </source>
</reference>
<dbReference type="STRING" id="78915.A0A4V1IWH5"/>
<gene>
    <name evidence="1" type="ORF">THASP1DRAFT_24301</name>
</gene>
<name>A0A4V1IWH5_9FUNG</name>
<dbReference type="EMBL" id="KZ992700">
    <property type="protein sequence ID" value="RKP07579.1"/>
    <property type="molecule type" value="Genomic_DNA"/>
</dbReference>
<sequence>MVECDCKVYEGGPAWARLGELLPGAFTARGASPESISMVDEFMRKAGLVDVVAKEFKLPIGSWGGDGGKLFFKNLQLGHRTLAPLYASVFNTTLEDVEQLLQQGEEELKTHQPYMSLRVCLGRKL</sequence>